<dbReference type="SMART" id="SM00422">
    <property type="entry name" value="HTH_MERR"/>
    <property type="match status" value="1"/>
</dbReference>
<comment type="subcellular location">
    <subcellularLocation>
        <location evidence="1">Cytoplasm</location>
    </subcellularLocation>
</comment>
<keyword evidence="2" id="KW-0963">Cytoplasm</keyword>
<name>A0A8D5AKB1_9GAMM</name>
<protein>
    <submittedName>
        <fullName evidence="7">Cu(I)-responsive transcriptional regulator</fullName>
    </submittedName>
</protein>
<organism evidence="7 8">
    <name type="scientific">Methylogaea oryzae</name>
    <dbReference type="NCBI Taxonomy" id="1295382"/>
    <lineage>
        <taxon>Bacteria</taxon>
        <taxon>Pseudomonadati</taxon>
        <taxon>Pseudomonadota</taxon>
        <taxon>Gammaproteobacteria</taxon>
        <taxon>Methylococcales</taxon>
        <taxon>Methylococcaceae</taxon>
        <taxon>Methylogaea</taxon>
    </lineage>
</organism>
<reference evidence="7" key="1">
    <citation type="submission" date="2019-06" db="EMBL/GenBank/DDBJ databases">
        <title>Complete genome sequence of Methylogaea oryzae strain JCM16910.</title>
        <authorList>
            <person name="Asakawa S."/>
        </authorList>
    </citation>
    <scope>NUCLEOTIDE SEQUENCE</scope>
    <source>
        <strain evidence="7">E10</strain>
    </source>
</reference>
<dbReference type="InterPro" id="IPR000551">
    <property type="entry name" value="MerR-type_HTH_dom"/>
</dbReference>
<dbReference type="KEGG" id="moz:MoryE10_15420"/>
<dbReference type="GO" id="GO:0005737">
    <property type="term" value="C:cytoplasm"/>
    <property type="evidence" value="ECO:0007669"/>
    <property type="project" value="UniProtKB-SubCell"/>
</dbReference>
<keyword evidence="8" id="KW-1185">Reference proteome</keyword>
<evidence type="ECO:0000256" key="2">
    <source>
        <dbReference type="ARBA" id="ARBA00022490"/>
    </source>
</evidence>
<dbReference type="InterPro" id="IPR047057">
    <property type="entry name" value="MerR_fam"/>
</dbReference>
<dbReference type="RefSeq" id="WP_221048731.1">
    <property type="nucleotide sequence ID" value="NZ_AP019782.1"/>
</dbReference>
<sequence length="152" mass="17042">MVCSSAERLNIGQAAARSGVSAKMIRYYESLGLLPKVGRTESGYRQYGAAEVHTLRFIRRARTLGFGMAEIAALLQLWQDRERASKEVKRIALERIEDLEKKIGEMQAMKNTLENLALGCQGDDRPDCPILDDLASQRPELPKSRPLDQILP</sequence>
<evidence type="ECO:0000256" key="3">
    <source>
        <dbReference type="ARBA" id="ARBA00023015"/>
    </source>
</evidence>
<dbReference type="PROSITE" id="PS50937">
    <property type="entry name" value="HTH_MERR_2"/>
    <property type="match status" value="1"/>
</dbReference>
<keyword evidence="4" id="KW-0804">Transcription</keyword>
<feature type="coiled-coil region" evidence="5">
    <location>
        <begin position="89"/>
        <end position="116"/>
    </location>
</feature>
<evidence type="ECO:0000313" key="8">
    <source>
        <dbReference type="Proteomes" id="UP000824988"/>
    </source>
</evidence>
<dbReference type="GO" id="GO:0003677">
    <property type="term" value="F:DNA binding"/>
    <property type="evidence" value="ECO:0007669"/>
    <property type="project" value="InterPro"/>
</dbReference>
<gene>
    <name evidence="7" type="ORF">MoryE10_15420</name>
</gene>
<dbReference type="GO" id="GO:0045893">
    <property type="term" value="P:positive regulation of DNA-templated transcription"/>
    <property type="evidence" value="ECO:0007669"/>
    <property type="project" value="InterPro"/>
</dbReference>
<dbReference type="EMBL" id="AP019782">
    <property type="protein sequence ID" value="BBL70936.1"/>
    <property type="molecule type" value="Genomic_DNA"/>
</dbReference>
<feature type="domain" description="HTH merR-type" evidence="6">
    <location>
        <begin position="8"/>
        <end position="77"/>
    </location>
</feature>
<dbReference type="Proteomes" id="UP000824988">
    <property type="component" value="Chromosome"/>
</dbReference>
<dbReference type="Pfam" id="PF00376">
    <property type="entry name" value="MerR"/>
    <property type="match status" value="1"/>
</dbReference>
<dbReference type="InterPro" id="IPR011789">
    <property type="entry name" value="CueR"/>
</dbReference>
<dbReference type="NCBIfam" id="TIGR02044">
    <property type="entry name" value="CueR"/>
    <property type="match status" value="1"/>
</dbReference>
<evidence type="ECO:0000313" key="7">
    <source>
        <dbReference type="EMBL" id="BBL70936.1"/>
    </source>
</evidence>
<keyword evidence="3" id="KW-0805">Transcription regulation</keyword>
<dbReference type="PROSITE" id="PS00552">
    <property type="entry name" value="HTH_MERR_1"/>
    <property type="match status" value="1"/>
</dbReference>
<dbReference type="Pfam" id="PF09278">
    <property type="entry name" value="MerR-DNA-bind"/>
    <property type="match status" value="1"/>
</dbReference>
<dbReference type="PANTHER" id="PTHR30204:SF94">
    <property type="entry name" value="HEAVY METAL-DEPENDENT TRANSCRIPTIONAL REGULATOR HI_0293-RELATED"/>
    <property type="match status" value="1"/>
</dbReference>
<dbReference type="GO" id="GO:0003700">
    <property type="term" value="F:DNA-binding transcription factor activity"/>
    <property type="evidence" value="ECO:0007669"/>
    <property type="project" value="InterPro"/>
</dbReference>
<accession>A0A8D5AKB1</accession>
<proteinExistence type="predicted"/>
<evidence type="ECO:0000259" key="6">
    <source>
        <dbReference type="PROSITE" id="PS50937"/>
    </source>
</evidence>
<evidence type="ECO:0000256" key="4">
    <source>
        <dbReference type="ARBA" id="ARBA00023163"/>
    </source>
</evidence>
<dbReference type="GO" id="GO:0005507">
    <property type="term" value="F:copper ion binding"/>
    <property type="evidence" value="ECO:0007669"/>
    <property type="project" value="InterPro"/>
</dbReference>
<dbReference type="CDD" id="cd01108">
    <property type="entry name" value="HTH_CueR"/>
    <property type="match status" value="1"/>
</dbReference>
<keyword evidence="5" id="KW-0175">Coiled coil</keyword>
<evidence type="ECO:0000256" key="1">
    <source>
        <dbReference type="ARBA" id="ARBA00004496"/>
    </source>
</evidence>
<dbReference type="AlphaFoldDB" id="A0A8D5AKB1"/>
<evidence type="ECO:0000256" key="5">
    <source>
        <dbReference type="SAM" id="Coils"/>
    </source>
</evidence>
<dbReference type="PANTHER" id="PTHR30204">
    <property type="entry name" value="REDOX-CYCLING DRUG-SENSING TRANSCRIPTIONAL ACTIVATOR SOXR"/>
    <property type="match status" value="1"/>
</dbReference>
<dbReference type="InterPro" id="IPR015358">
    <property type="entry name" value="Tscrpt_reg_MerR_DNA-bd"/>
</dbReference>